<dbReference type="EMBL" id="JAMZMK010011450">
    <property type="protein sequence ID" value="KAI7727088.1"/>
    <property type="molecule type" value="Genomic_DNA"/>
</dbReference>
<protein>
    <submittedName>
        <fullName evidence="2">Uncharacterized protein</fullName>
    </submittedName>
</protein>
<keyword evidence="1" id="KW-0472">Membrane</keyword>
<dbReference type="AlphaFoldDB" id="A0AAD5BRF2"/>
<keyword evidence="3" id="KW-1185">Reference proteome</keyword>
<name>A0AAD5BRF2_AMBAR</name>
<sequence length="245" mass="27655">GGVDRWPNNDDRSRWSFGDDCSVVVGLQEQQRGYNTMVVEGVKARVNKSGAWELVKKSREAFVTTCVTFSMVVVSMSSTRRVAFRVLCCFPLNWPLAMMLAYTTWKSIVMALMLCNRPASRYAPEPLSCVNCRLLWKSIVMALMLCNRTASRYAPKPLSYVNCRVLKLYVAFCLFLFDPFCSGPLSWASHSYVRSWKQVFLGSLNVVSSMGFVAILTADHDALRLAMMFAYTMRQSRYCTATGLG</sequence>
<dbReference type="Proteomes" id="UP001206925">
    <property type="component" value="Unassembled WGS sequence"/>
</dbReference>
<feature type="transmembrane region" description="Helical" evidence="1">
    <location>
        <begin position="166"/>
        <end position="187"/>
    </location>
</feature>
<keyword evidence="1" id="KW-1133">Transmembrane helix</keyword>
<organism evidence="2 3">
    <name type="scientific">Ambrosia artemisiifolia</name>
    <name type="common">Common ragweed</name>
    <dbReference type="NCBI Taxonomy" id="4212"/>
    <lineage>
        <taxon>Eukaryota</taxon>
        <taxon>Viridiplantae</taxon>
        <taxon>Streptophyta</taxon>
        <taxon>Embryophyta</taxon>
        <taxon>Tracheophyta</taxon>
        <taxon>Spermatophyta</taxon>
        <taxon>Magnoliopsida</taxon>
        <taxon>eudicotyledons</taxon>
        <taxon>Gunneridae</taxon>
        <taxon>Pentapetalae</taxon>
        <taxon>asterids</taxon>
        <taxon>campanulids</taxon>
        <taxon>Asterales</taxon>
        <taxon>Asteraceae</taxon>
        <taxon>Asteroideae</taxon>
        <taxon>Heliantheae alliance</taxon>
        <taxon>Heliantheae</taxon>
        <taxon>Ambrosia</taxon>
    </lineage>
</organism>
<proteinExistence type="predicted"/>
<feature type="non-terminal residue" evidence="2">
    <location>
        <position position="1"/>
    </location>
</feature>
<feature type="transmembrane region" description="Helical" evidence="1">
    <location>
        <begin position="199"/>
        <end position="218"/>
    </location>
</feature>
<evidence type="ECO:0000256" key="1">
    <source>
        <dbReference type="SAM" id="Phobius"/>
    </source>
</evidence>
<reference evidence="2" key="1">
    <citation type="submission" date="2022-06" db="EMBL/GenBank/DDBJ databases">
        <title>Uncovering the hologenomic basis of an extraordinary plant invasion.</title>
        <authorList>
            <person name="Bieker V.C."/>
            <person name="Martin M.D."/>
            <person name="Gilbert T."/>
            <person name="Hodgins K."/>
            <person name="Battlay P."/>
            <person name="Petersen B."/>
            <person name="Wilson J."/>
        </authorList>
    </citation>
    <scope>NUCLEOTIDE SEQUENCE</scope>
    <source>
        <strain evidence="2">AA19_3_7</strain>
        <tissue evidence="2">Leaf</tissue>
    </source>
</reference>
<comment type="caution">
    <text evidence="2">The sequence shown here is derived from an EMBL/GenBank/DDBJ whole genome shotgun (WGS) entry which is preliminary data.</text>
</comment>
<feature type="transmembrane region" description="Helical" evidence="1">
    <location>
        <begin position="92"/>
        <end position="114"/>
    </location>
</feature>
<evidence type="ECO:0000313" key="2">
    <source>
        <dbReference type="EMBL" id="KAI7727088.1"/>
    </source>
</evidence>
<gene>
    <name evidence="2" type="ORF">M8C21_003529</name>
</gene>
<keyword evidence="1" id="KW-0812">Transmembrane</keyword>
<accession>A0AAD5BRF2</accession>
<evidence type="ECO:0000313" key="3">
    <source>
        <dbReference type="Proteomes" id="UP001206925"/>
    </source>
</evidence>